<feature type="domain" description="G" evidence="2">
    <location>
        <begin position="1"/>
        <end position="92"/>
    </location>
</feature>
<accession>A0A0C3APL7</accession>
<reference evidence="3 4" key="1">
    <citation type="submission" date="2014-04" db="EMBL/GenBank/DDBJ databases">
        <authorList>
            <consortium name="DOE Joint Genome Institute"/>
            <person name="Kuo A."/>
            <person name="Tarkka M."/>
            <person name="Buscot F."/>
            <person name="Kohler A."/>
            <person name="Nagy L.G."/>
            <person name="Floudas D."/>
            <person name="Copeland A."/>
            <person name="Barry K.W."/>
            <person name="Cichocki N."/>
            <person name="Veneault-Fourrey C."/>
            <person name="LaButti K."/>
            <person name="Lindquist E.A."/>
            <person name="Lipzen A."/>
            <person name="Lundell T."/>
            <person name="Morin E."/>
            <person name="Murat C."/>
            <person name="Sun H."/>
            <person name="Tunlid A."/>
            <person name="Henrissat B."/>
            <person name="Grigoriev I.V."/>
            <person name="Hibbett D.S."/>
            <person name="Martin F."/>
            <person name="Nordberg H.P."/>
            <person name="Cantor M.N."/>
            <person name="Hua S.X."/>
        </authorList>
    </citation>
    <scope>NUCLEOTIDE SEQUENCE [LARGE SCALE GENOMIC DNA]</scope>
    <source>
        <strain evidence="3 4">F 1598</strain>
    </source>
</reference>
<dbReference type="HOGENOM" id="CLU_018003_0_1_1"/>
<dbReference type="InterPro" id="IPR027417">
    <property type="entry name" value="P-loop_NTPase"/>
</dbReference>
<dbReference type="OrthoDB" id="8954335at2759"/>
<proteinExistence type="predicted"/>
<feature type="compositionally biased region" description="Polar residues" evidence="1">
    <location>
        <begin position="11"/>
        <end position="25"/>
    </location>
</feature>
<evidence type="ECO:0000259" key="2">
    <source>
        <dbReference type="Pfam" id="PF01926"/>
    </source>
</evidence>
<dbReference type="InterPro" id="IPR006073">
    <property type="entry name" value="GTP-bd"/>
</dbReference>
<sequence>MGVTGAGKSTFIKTASGQNGESINHQLRSRPAPIRPVRATNSNGSQSVVLVDTPGFNDTTRSDLEILTTISDYLMKTYKKKAKLAAIIYLHKISDNRMSGAVMRNLRTFRNLCGSEAMPNVVIATTMWGEVEKDVGEQRERELMSDFWNQMVADGCTTERFDDTYESAWGIIRNIVQKNTATTLQIHTEMGAAGKALHNTAAGIQANDATRNVSTSLMMRFRNWLRPPKMHPYRF</sequence>
<keyword evidence="4" id="KW-1185">Reference proteome</keyword>
<reference evidence="4" key="2">
    <citation type="submission" date="2015-01" db="EMBL/GenBank/DDBJ databases">
        <title>Evolutionary Origins and Diversification of the Mycorrhizal Mutualists.</title>
        <authorList>
            <consortium name="DOE Joint Genome Institute"/>
            <consortium name="Mycorrhizal Genomics Consortium"/>
            <person name="Kohler A."/>
            <person name="Kuo A."/>
            <person name="Nagy L.G."/>
            <person name="Floudas D."/>
            <person name="Copeland A."/>
            <person name="Barry K.W."/>
            <person name="Cichocki N."/>
            <person name="Veneault-Fourrey C."/>
            <person name="LaButti K."/>
            <person name="Lindquist E.A."/>
            <person name="Lipzen A."/>
            <person name="Lundell T."/>
            <person name="Morin E."/>
            <person name="Murat C."/>
            <person name="Riley R."/>
            <person name="Ohm R."/>
            <person name="Sun H."/>
            <person name="Tunlid A."/>
            <person name="Henrissat B."/>
            <person name="Grigoriev I.V."/>
            <person name="Hibbett D.S."/>
            <person name="Martin F."/>
        </authorList>
    </citation>
    <scope>NUCLEOTIDE SEQUENCE [LARGE SCALE GENOMIC DNA]</scope>
    <source>
        <strain evidence="4">F 1598</strain>
    </source>
</reference>
<evidence type="ECO:0000256" key="1">
    <source>
        <dbReference type="SAM" id="MobiDB-lite"/>
    </source>
</evidence>
<name>A0A0C3APL7_PILCF</name>
<protein>
    <recommendedName>
        <fullName evidence="2">G domain-containing protein</fullName>
    </recommendedName>
</protein>
<dbReference type="InParanoid" id="A0A0C3APL7"/>
<gene>
    <name evidence="3" type="ORF">PILCRDRAFT_662446</name>
</gene>
<evidence type="ECO:0000313" key="3">
    <source>
        <dbReference type="EMBL" id="KIM75858.1"/>
    </source>
</evidence>
<dbReference type="AlphaFoldDB" id="A0A0C3APL7"/>
<organism evidence="3 4">
    <name type="scientific">Piloderma croceum (strain F 1598)</name>
    <dbReference type="NCBI Taxonomy" id="765440"/>
    <lineage>
        <taxon>Eukaryota</taxon>
        <taxon>Fungi</taxon>
        <taxon>Dikarya</taxon>
        <taxon>Basidiomycota</taxon>
        <taxon>Agaricomycotina</taxon>
        <taxon>Agaricomycetes</taxon>
        <taxon>Agaricomycetidae</taxon>
        <taxon>Atheliales</taxon>
        <taxon>Atheliaceae</taxon>
        <taxon>Piloderma</taxon>
    </lineage>
</organism>
<feature type="region of interest" description="Disordered" evidence="1">
    <location>
        <begin position="1"/>
        <end position="25"/>
    </location>
</feature>
<evidence type="ECO:0000313" key="4">
    <source>
        <dbReference type="Proteomes" id="UP000054166"/>
    </source>
</evidence>
<dbReference type="Pfam" id="PF01926">
    <property type="entry name" value="MMR_HSR1"/>
    <property type="match status" value="1"/>
</dbReference>
<dbReference type="EMBL" id="KN833041">
    <property type="protein sequence ID" value="KIM75858.1"/>
    <property type="molecule type" value="Genomic_DNA"/>
</dbReference>
<dbReference type="Gene3D" id="3.40.50.300">
    <property type="entry name" value="P-loop containing nucleotide triphosphate hydrolases"/>
    <property type="match status" value="1"/>
</dbReference>
<dbReference type="Proteomes" id="UP000054166">
    <property type="component" value="Unassembled WGS sequence"/>
</dbReference>
<dbReference type="GO" id="GO:0005525">
    <property type="term" value="F:GTP binding"/>
    <property type="evidence" value="ECO:0007669"/>
    <property type="project" value="InterPro"/>
</dbReference>
<dbReference type="SUPFAM" id="SSF52540">
    <property type="entry name" value="P-loop containing nucleoside triphosphate hydrolases"/>
    <property type="match status" value="1"/>
</dbReference>